<dbReference type="STRING" id="312017.I7M3P9"/>
<dbReference type="Proteomes" id="UP000009168">
    <property type="component" value="Unassembled WGS sequence"/>
</dbReference>
<evidence type="ECO:0000313" key="1">
    <source>
        <dbReference type="EMBL" id="EAS03870.4"/>
    </source>
</evidence>
<evidence type="ECO:0007829" key="3">
    <source>
        <dbReference type="PDB" id="7W5Z"/>
    </source>
</evidence>
<dbReference type="PDB" id="8BQS">
    <property type="method" value="EM"/>
    <property type="resolution" value="2.90 A"/>
    <property type="chains" value="EA/Ea=16-222"/>
</dbReference>
<protein>
    <submittedName>
        <fullName evidence="1">Uncharacterized protein</fullName>
    </submittedName>
</protein>
<feature type="non-terminal residue" evidence="1">
    <location>
        <position position="1"/>
    </location>
</feature>
<gene>
    <name evidence="1" type="ORF">TTHERM_00455090</name>
</gene>
<dbReference type="AlphaFoldDB" id="I7M3P9"/>
<dbReference type="RefSeq" id="XP_001024115.4">
    <property type="nucleotide sequence ID" value="XM_001024115.3"/>
</dbReference>
<keyword evidence="2" id="KW-1185">Reference proteome</keyword>
<dbReference type="EMDB" id="EMD-16184"/>
<dbReference type="eggNOG" id="ENOG502SSC0">
    <property type="taxonomic scope" value="Eukaryota"/>
</dbReference>
<dbReference type="OrthoDB" id="309472at2759"/>
<evidence type="ECO:0000313" key="2">
    <source>
        <dbReference type="Proteomes" id="UP000009168"/>
    </source>
</evidence>
<reference evidence="6 7" key="3">
    <citation type="journal article" date="2023" name="Nat. Commun.">
        <title>Structures of Tetrahymena thermophila respiratory megacomplexes on the tubular mitochondrial cristae.</title>
        <authorList>
            <person name="Han F."/>
            <person name="Hu Y."/>
            <person name="Wu M."/>
            <person name="He Z."/>
            <person name="Tian H."/>
            <person name="Zhou L."/>
        </authorList>
    </citation>
    <scope>STRUCTURE BY ELECTRON MICROSCOPY (2.96 ANGSTROMS)</scope>
</reference>
<accession>I7M3P9</accession>
<name>I7M3P9_TETTS</name>
<keyword evidence="3 4" id="KW-0002">3D-structure</keyword>
<reference evidence="2" key="1">
    <citation type="journal article" date="2006" name="PLoS Biol.">
        <title>Macronuclear genome sequence of the ciliate Tetrahymena thermophila, a model eukaryote.</title>
        <authorList>
            <person name="Eisen J.A."/>
            <person name="Coyne R.S."/>
            <person name="Wu M."/>
            <person name="Wu D."/>
            <person name="Thiagarajan M."/>
            <person name="Wortman J.R."/>
            <person name="Badger J.H."/>
            <person name="Ren Q."/>
            <person name="Amedeo P."/>
            <person name="Jones K.M."/>
            <person name="Tallon L.J."/>
            <person name="Delcher A.L."/>
            <person name="Salzberg S.L."/>
            <person name="Silva J.C."/>
            <person name="Haas B.J."/>
            <person name="Majoros W.H."/>
            <person name="Farzad M."/>
            <person name="Carlton J.M."/>
            <person name="Smith R.K. Jr."/>
            <person name="Garg J."/>
            <person name="Pearlman R.E."/>
            <person name="Karrer K.M."/>
            <person name="Sun L."/>
            <person name="Manning G."/>
            <person name="Elde N.C."/>
            <person name="Turkewitz A.P."/>
            <person name="Asai D.J."/>
            <person name="Wilkes D.E."/>
            <person name="Wang Y."/>
            <person name="Cai H."/>
            <person name="Collins K."/>
            <person name="Stewart B.A."/>
            <person name="Lee S.R."/>
            <person name="Wilamowska K."/>
            <person name="Weinberg Z."/>
            <person name="Ruzzo W.L."/>
            <person name="Wloga D."/>
            <person name="Gaertig J."/>
            <person name="Frankel J."/>
            <person name="Tsao C.-C."/>
            <person name="Gorovsky M.A."/>
            <person name="Keeling P.J."/>
            <person name="Waller R.F."/>
            <person name="Patron N.J."/>
            <person name="Cherry J.M."/>
            <person name="Stover N.A."/>
            <person name="Krieger C.J."/>
            <person name="del Toro C."/>
            <person name="Ryder H.F."/>
            <person name="Williamson S.C."/>
            <person name="Barbeau R.A."/>
            <person name="Hamilton E.P."/>
            <person name="Orias E."/>
        </authorList>
    </citation>
    <scope>NUCLEOTIDE SEQUENCE [LARGE SCALE GENOMIC DNA]</scope>
    <source>
        <strain evidence="2">SB210</strain>
    </source>
</reference>
<dbReference type="EMDB" id="EMD-32325"/>
<reference evidence="3" key="2">
    <citation type="journal article" date="2022" name="Science">
        <title>Structures of &lt;i&gt;Tetrahymena&lt;/i&gt;'s respiratory chain reveal the diversity of eukaryotic core metabolism.</title>
        <authorList>
            <person name="Zhou L."/>
            <person name="Maldonado M."/>
            <person name="Padavannil A."/>
            <person name="Guo F."/>
            <person name="Letts J.A."/>
        </authorList>
    </citation>
    <scope>STRUCTURE BY ELECTRON MICROSCOPY (3.02 ANGSTROMS)</scope>
</reference>
<dbReference type="EMDB" id="EMD-34403"/>
<evidence type="ECO:0007829" key="5">
    <source>
        <dbReference type="PDB" id="8BQS"/>
    </source>
</evidence>
<dbReference type="PDB" id="8GZU">
    <property type="method" value="EM"/>
    <property type="resolution" value="4.18 A"/>
    <property type="chains" value="11/66/L/l=1-222"/>
</dbReference>
<evidence type="ECO:0007829" key="4">
    <source>
        <dbReference type="PDB" id="8B6H"/>
    </source>
</evidence>
<dbReference type="GeneID" id="7828391"/>
<dbReference type="PDB" id="8GYM">
    <property type="method" value="EM"/>
    <property type="resolution" value="2.96 A"/>
    <property type="chains" value="L/l=1-222"/>
</dbReference>
<sequence length="222" mass="26699">IKGNQKKQKGKNQSNNNNNIREEGKQIKEMILPHNNRQLARQYFDSLPENDINRKYYEGLKYETPKTFFGRFLNQFNIDAKLDTLSKFYTYQKTIRATQAELQEDRKSYLTNSLLFTAVSWFSIYQFARKGAVLPVLREYGRYFGTHRLFRQYLHTLVLPLLYTEYALNQKYYTHMEHLWTVHVNRLNQKILEDPLYTFYPQELNVPKHNIIVPTIFRDTPQ</sequence>
<evidence type="ECO:0007829" key="7">
    <source>
        <dbReference type="PDB" id="8GZU"/>
    </source>
</evidence>
<reference evidence="4 5" key="4">
    <citation type="journal article" date="2023" name="Nature">
        <title>Structural basis of mitochondrial membrane bending by the I-II-III&lt;sub&gt;2&lt;/sub&gt;-IV&lt;sub&gt;2&lt;/sub&gt; supercomplex.</title>
        <authorList>
            <person name="Muhleip A."/>
            <person name="Flygaard R.K."/>
            <person name="Baradaran R."/>
            <person name="Haapanen O."/>
            <person name="Gruhl T."/>
            <person name="Tobiasson V."/>
            <person name="Marechal A."/>
            <person name="Sharma V."/>
            <person name="Amunts A."/>
        </authorList>
    </citation>
    <scope>STRUCTURE BY ELECTRON MICROSCOPY (2.60 ANGSTROMS) OF 16-222</scope>
</reference>
<dbReference type="EMDB" id="EMD-34373"/>
<dbReference type="InParanoid" id="I7M3P9"/>
<proteinExistence type="evidence at protein level"/>
<dbReference type="PDB" id="7W5Z">
    <property type="method" value="EM"/>
    <property type="resolution" value="3.02 A"/>
    <property type="chains" value="L/l=1-222"/>
</dbReference>
<evidence type="ECO:0007829" key="6">
    <source>
        <dbReference type="PDB" id="8GYM"/>
    </source>
</evidence>
<dbReference type="EMBL" id="GG662464">
    <property type="protein sequence ID" value="EAS03870.4"/>
    <property type="molecule type" value="Genomic_DNA"/>
</dbReference>
<dbReference type="KEGG" id="tet:TTHERM_00455090"/>
<dbReference type="PDB" id="8B6H">
    <property type="method" value="EM"/>
    <property type="resolution" value="2.60 A"/>
    <property type="chains" value="EA/Ea=16-222"/>
</dbReference>
<organism evidence="1 2">
    <name type="scientific">Tetrahymena thermophila (strain SB210)</name>
    <dbReference type="NCBI Taxonomy" id="312017"/>
    <lineage>
        <taxon>Eukaryota</taxon>
        <taxon>Sar</taxon>
        <taxon>Alveolata</taxon>
        <taxon>Ciliophora</taxon>
        <taxon>Intramacronucleata</taxon>
        <taxon>Oligohymenophorea</taxon>
        <taxon>Hymenostomatida</taxon>
        <taxon>Tetrahymenina</taxon>
        <taxon>Tetrahymenidae</taxon>
        <taxon>Tetrahymena</taxon>
    </lineage>
</organism>